<dbReference type="Proteomes" id="UP000696573">
    <property type="component" value="Unassembled WGS sequence"/>
</dbReference>
<proteinExistence type="predicted"/>
<protein>
    <submittedName>
        <fullName evidence="1">Uncharacterized protein</fullName>
    </submittedName>
</protein>
<dbReference type="GO" id="GO:0006979">
    <property type="term" value="P:response to oxidative stress"/>
    <property type="evidence" value="ECO:0007669"/>
    <property type="project" value="InterPro"/>
</dbReference>
<dbReference type="InterPro" id="IPR010255">
    <property type="entry name" value="Haem_peroxidase_sf"/>
</dbReference>
<evidence type="ECO:0000313" key="2">
    <source>
        <dbReference type="Proteomes" id="UP000696573"/>
    </source>
</evidence>
<dbReference type="SUPFAM" id="SSF48113">
    <property type="entry name" value="Heme-dependent peroxidases"/>
    <property type="match status" value="1"/>
</dbReference>
<evidence type="ECO:0000313" key="1">
    <source>
        <dbReference type="EMBL" id="CAH0040668.1"/>
    </source>
</evidence>
<feature type="non-terminal residue" evidence="1">
    <location>
        <position position="133"/>
    </location>
</feature>
<gene>
    <name evidence="1" type="ORF">CRHIZ90672A_00008809</name>
</gene>
<name>A0A9N9W559_9HYPO</name>
<accession>A0A9N9W559</accession>
<dbReference type="GO" id="GO:0020037">
    <property type="term" value="F:heme binding"/>
    <property type="evidence" value="ECO:0007669"/>
    <property type="project" value="InterPro"/>
</dbReference>
<dbReference type="GO" id="GO:0004601">
    <property type="term" value="F:peroxidase activity"/>
    <property type="evidence" value="ECO:0007669"/>
    <property type="project" value="InterPro"/>
</dbReference>
<dbReference type="AlphaFoldDB" id="A0A9N9W559"/>
<comment type="caution">
    <text evidence="1">The sequence shown here is derived from an EMBL/GenBank/DDBJ whole genome shotgun (WGS) entry which is preliminary data.</text>
</comment>
<keyword evidence="2" id="KW-1185">Reference proteome</keyword>
<sequence length="133" mass="15573">MHCFKNKISTMLFYIATIIIYEQEAVRTIKDSLLKPNTFSEYYLLGFPPDISEAIKALYKEPDFIEIYPGILFKYTKESIYLGLELCRGFIIVRAILSNTIILGFNIIKLDKLSKIYYLLNITFPKFYKDNSI</sequence>
<reference evidence="1" key="1">
    <citation type="submission" date="2021-10" db="EMBL/GenBank/DDBJ databases">
        <authorList>
            <person name="Piombo E."/>
        </authorList>
    </citation>
    <scope>NUCLEOTIDE SEQUENCE</scope>
</reference>
<organism evidence="1 2">
    <name type="scientific">Clonostachys rhizophaga</name>
    <dbReference type="NCBI Taxonomy" id="160324"/>
    <lineage>
        <taxon>Eukaryota</taxon>
        <taxon>Fungi</taxon>
        <taxon>Dikarya</taxon>
        <taxon>Ascomycota</taxon>
        <taxon>Pezizomycotina</taxon>
        <taxon>Sordariomycetes</taxon>
        <taxon>Hypocreomycetidae</taxon>
        <taxon>Hypocreales</taxon>
        <taxon>Bionectriaceae</taxon>
        <taxon>Clonostachys</taxon>
    </lineage>
</organism>
<dbReference type="EMBL" id="CABFNQ020000763">
    <property type="protein sequence ID" value="CAH0040668.1"/>
    <property type="molecule type" value="Genomic_DNA"/>
</dbReference>